<dbReference type="Proteomes" id="UP000005850">
    <property type="component" value="Chromosome"/>
</dbReference>
<proteinExistence type="predicted"/>
<feature type="compositionally biased region" description="Polar residues" evidence="1">
    <location>
        <begin position="1"/>
        <end position="17"/>
    </location>
</feature>
<sequence>MQTISSKLANAQNQQIPFPTPPTVITGKDLSYLKDAMSWELNAFKKLHYFAQQVQDPQIKDLLNKTGYMHQMHYEQLLTHLTINNTNVIKTLPQMQ</sequence>
<organism evidence="2 3">
    <name type="scientific">Brevibacillus laterosporus LMG 15441</name>
    <dbReference type="NCBI Taxonomy" id="1042163"/>
    <lineage>
        <taxon>Bacteria</taxon>
        <taxon>Bacillati</taxon>
        <taxon>Bacillota</taxon>
        <taxon>Bacilli</taxon>
        <taxon>Bacillales</taxon>
        <taxon>Paenibacillaceae</taxon>
        <taxon>Brevibacillus</taxon>
    </lineage>
</organism>
<accession>A0A075RGY7</accession>
<evidence type="ECO:0000256" key="1">
    <source>
        <dbReference type="SAM" id="MobiDB-lite"/>
    </source>
</evidence>
<dbReference type="EMBL" id="CP007806">
    <property type="protein sequence ID" value="AIG28485.1"/>
    <property type="molecule type" value="Genomic_DNA"/>
</dbReference>
<dbReference type="InterPro" id="IPR009078">
    <property type="entry name" value="Ferritin-like_SF"/>
</dbReference>
<dbReference type="STRING" id="1042163.BRLA_c042100"/>
<dbReference type="eggNOG" id="ENOG5032Y7E">
    <property type="taxonomic scope" value="Bacteria"/>
</dbReference>
<dbReference type="SUPFAM" id="SSF47240">
    <property type="entry name" value="Ferritin-like"/>
    <property type="match status" value="1"/>
</dbReference>
<keyword evidence="3" id="KW-1185">Reference proteome</keyword>
<reference evidence="2 3" key="1">
    <citation type="journal article" date="2011" name="J. Bacteriol.">
        <title>Genome sequence of Brevibacillus laterosporus LMG 15441, a pathogen of invertebrates.</title>
        <authorList>
            <person name="Djukic M."/>
            <person name="Poehlein A."/>
            <person name="Thurmer A."/>
            <person name="Daniel R."/>
        </authorList>
    </citation>
    <scope>NUCLEOTIDE SEQUENCE [LARGE SCALE GENOMIC DNA]</scope>
    <source>
        <strain evidence="2 3">LMG 15441</strain>
    </source>
</reference>
<dbReference type="HOGENOM" id="CLU_168781_0_1_9"/>
<dbReference type="KEGG" id="blr:BRLA_c042100"/>
<feature type="region of interest" description="Disordered" evidence="1">
    <location>
        <begin position="1"/>
        <end position="20"/>
    </location>
</feature>
<protein>
    <recommendedName>
        <fullName evidence="4">Rubrerythrin family protein</fullName>
    </recommendedName>
</protein>
<evidence type="ECO:0000313" key="3">
    <source>
        <dbReference type="Proteomes" id="UP000005850"/>
    </source>
</evidence>
<evidence type="ECO:0000313" key="2">
    <source>
        <dbReference type="EMBL" id="AIG28485.1"/>
    </source>
</evidence>
<evidence type="ECO:0008006" key="4">
    <source>
        <dbReference type="Google" id="ProtNLM"/>
    </source>
</evidence>
<dbReference type="AlphaFoldDB" id="A0A075RGY7"/>
<dbReference type="RefSeq" id="WP_003334501.1">
    <property type="nucleotide sequence ID" value="NZ_CP007806.1"/>
</dbReference>
<gene>
    <name evidence="2" type="ORF">BRLA_c042100</name>
</gene>
<name>A0A075RGY7_BRELA</name>